<evidence type="ECO:0000313" key="3">
    <source>
        <dbReference type="Proteomes" id="UP000663864"/>
    </source>
</evidence>
<feature type="compositionally biased region" description="Polar residues" evidence="1">
    <location>
        <begin position="62"/>
        <end position="78"/>
    </location>
</feature>
<protein>
    <submittedName>
        <fullName evidence="2">Uncharacterized protein</fullName>
    </submittedName>
</protein>
<comment type="caution">
    <text evidence="2">The sequence shown here is derived from an EMBL/GenBank/DDBJ whole genome shotgun (WGS) entry which is preliminary data.</text>
</comment>
<accession>A0A815K1I7</accession>
<organism evidence="2 3">
    <name type="scientific">Rotaria sordida</name>
    <dbReference type="NCBI Taxonomy" id="392033"/>
    <lineage>
        <taxon>Eukaryota</taxon>
        <taxon>Metazoa</taxon>
        <taxon>Spiralia</taxon>
        <taxon>Gnathifera</taxon>
        <taxon>Rotifera</taxon>
        <taxon>Eurotatoria</taxon>
        <taxon>Bdelloidea</taxon>
        <taxon>Philodinida</taxon>
        <taxon>Philodinidae</taxon>
        <taxon>Rotaria</taxon>
    </lineage>
</organism>
<dbReference type="InterPro" id="IPR036465">
    <property type="entry name" value="vWFA_dom_sf"/>
</dbReference>
<dbReference type="Proteomes" id="UP000663864">
    <property type="component" value="Unassembled WGS sequence"/>
</dbReference>
<evidence type="ECO:0000256" key="1">
    <source>
        <dbReference type="SAM" id="MobiDB-lite"/>
    </source>
</evidence>
<sequence>MDKIHDKMVRGHGRGFGRGRGASGGRGGGRGASRGRGGGRGASRGRNVRGRVFTRGGRRGGSQTARSQSMDTDQQTTSVNSLTNLDINTDPKPFFVNANVTIDQHIQAQTANLPRYLAALFTLAENNVEIGQKAKACALAAAWCRHDHNLANNLLRHRRLFTLTEVLKAVTMLDAARQIRVYEKQLKRLELNKAKPKATKLGKIKNNIDNLNKLKPSIGSASGAVARHIQRWTRTLTPQELEYFALHMPTEPWKKLADIVHFNPTKDFPSLPWFLPFCFGTPAPTDSMVSRCRDLTADNINNLIIEFKIPYSHLKQFKQHLNDQSKARIASYEEKLDTILWYYEDLQCSDVDDIIGERIRNGEQITLPYGKLMERLLLLRTLRDNEPGTTSFSRGAGRGRIARNVDNQHSTQTSKATFYLDLLVIAEAQLQKINLPLESPVAVMGDASSSMNVAIQTATILSSLLTAICSAKLNFFNTQMFLPAFTPKTIEDVLTLALTTRANGSTANAAGLVPYYDGKEVIKTFVMVTDEEENTDAQLADGTSTRFFNLFMKYREEIYPAKLVFISFLRHQHAQGQMYKEFQDANVSDVIQFKFSGQRPDLTKIDNLLGLLSTGSSESFDDRLGKLQNEFQENGVESVIAKLLNQQEESSVSMEAEMAAAGTN</sequence>
<dbReference type="AlphaFoldDB" id="A0A815K1I7"/>
<evidence type="ECO:0000313" key="2">
    <source>
        <dbReference type="EMBL" id="CAF1389649.1"/>
    </source>
</evidence>
<dbReference type="Gene3D" id="3.40.50.410">
    <property type="entry name" value="von Willebrand factor, type A domain"/>
    <property type="match status" value="1"/>
</dbReference>
<gene>
    <name evidence="2" type="ORF">ZHD862_LOCUS32554</name>
</gene>
<dbReference type="EMBL" id="CAJNOT010003553">
    <property type="protein sequence ID" value="CAF1389649.1"/>
    <property type="molecule type" value="Genomic_DNA"/>
</dbReference>
<feature type="region of interest" description="Disordered" evidence="1">
    <location>
        <begin position="1"/>
        <end position="78"/>
    </location>
</feature>
<name>A0A815K1I7_9BILA</name>
<proteinExistence type="predicted"/>
<dbReference type="SUPFAM" id="SSF53300">
    <property type="entry name" value="vWA-like"/>
    <property type="match status" value="1"/>
</dbReference>
<reference evidence="2" key="1">
    <citation type="submission" date="2021-02" db="EMBL/GenBank/DDBJ databases">
        <authorList>
            <person name="Nowell W R."/>
        </authorList>
    </citation>
    <scope>NUCLEOTIDE SEQUENCE</scope>
</reference>
<feature type="compositionally biased region" description="Gly residues" evidence="1">
    <location>
        <begin position="18"/>
        <end position="42"/>
    </location>
</feature>